<evidence type="ECO:0000256" key="1">
    <source>
        <dbReference type="SAM" id="MobiDB-lite"/>
    </source>
</evidence>
<dbReference type="Proteomes" id="UP000712600">
    <property type="component" value="Unassembled WGS sequence"/>
</dbReference>
<proteinExistence type="predicted"/>
<feature type="region of interest" description="Disordered" evidence="1">
    <location>
        <begin position="19"/>
        <end position="38"/>
    </location>
</feature>
<organism evidence="2 3">
    <name type="scientific">Brassica cretica</name>
    <name type="common">Mustard</name>
    <dbReference type="NCBI Taxonomy" id="69181"/>
    <lineage>
        <taxon>Eukaryota</taxon>
        <taxon>Viridiplantae</taxon>
        <taxon>Streptophyta</taxon>
        <taxon>Embryophyta</taxon>
        <taxon>Tracheophyta</taxon>
        <taxon>Spermatophyta</taxon>
        <taxon>Magnoliopsida</taxon>
        <taxon>eudicotyledons</taxon>
        <taxon>Gunneridae</taxon>
        <taxon>Pentapetalae</taxon>
        <taxon>rosids</taxon>
        <taxon>malvids</taxon>
        <taxon>Brassicales</taxon>
        <taxon>Brassicaceae</taxon>
        <taxon>Brassiceae</taxon>
        <taxon>Brassica</taxon>
    </lineage>
</organism>
<evidence type="ECO:0000313" key="3">
    <source>
        <dbReference type="Proteomes" id="UP000712600"/>
    </source>
</evidence>
<name>A0A8S9PKP7_BRACR</name>
<comment type="caution">
    <text evidence="2">The sequence shown here is derived from an EMBL/GenBank/DDBJ whole genome shotgun (WGS) entry which is preliminary data.</text>
</comment>
<dbReference type="AlphaFoldDB" id="A0A8S9PKP7"/>
<gene>
    <name evidence="2" type="ORF">F2Q69_00007301</name>
</gene>
<accession>A0A8S9PKP7</accession>
<protein>
    <submittedName>
        <fullName evidence="2">Uncharacterized protein</fullName>
    </submittedName>
</protein>
<dbReference type="EMBL" id="QGKX02001521">
    <property type="protein sequence ID" value="KAF3514721.1"/>
    <property type="molecule type" value="Genomic_DNA"/>
</dbReference>
<sequence>MGEVTVVLVILAHGRGDLGDGRPRPWARQTSENGPIVQPPAMKLSLKIRGTCTQPYQHTRIENMMHPSPSPSQNLSFTIKKLTGLDRLILTQTKPPLASGQFFGLPGGVSSRTSTDLNPWGREVFRGGSNQSASGWWHPVCRFAWLQTHANTLLGCFSGWNGIDPCKQRIKDSICFKVCGMNGDTKRCERSP</sequence>
<evidence type="ECO:0000313" key="2">
    <source>
        <dbReference type="EMBL" id="KAF3514721.1"/>
    </source>
</evidence>
<reference evidence="2" key="1">
    <citation type="submission" date="2019-12" db="EMBL/GenBank/DDBJ databases">
        <title>Genome sequencing and annotation of Brassica cretica.</title>
        <authorList>
            <person name="Studholme D.J."/>
            <person name="Sarris P."/>
        </authorList>
    </citation>
    <scope>NUCLEOTIDE SEQUENCE</scope>
    <source>
        <strain evidence="2">PFS-109/04</strain>
        <tissue evidence="2">Leaf</tissue>
    </source>
</reference>